<proteinExistence type="predicted"/>
<evidence type="ECO:0000313" key="2">
    <source>
        <dbReference type="Proteomes" id="UP000594014"/>
    </source>
</evidence>
<accession>A0ACD1AH69</accession>
<name>A0ACD1AH69_9FIRM</name>
<reference evidence="1" key="1">
    <citation type="submission" date="2019-08" db="EMBL/GenBank/DDBJ databases">
        <title>Genome sequence of Clostridiales bacterium MT110.</title>
        <authorList>
            <person name="Cao J."/>
        </authorList>
    </citation>
    <scope>NUCLEOTIDE SEQUENCE</scope>
    <source>
        <strain evidence="1">MT110</strain>
    </source>
</reference>
<gene>
    <name evidence="1" type="ORF">FRZ06_14625</name>
</gene>
<dbReference type="EMBL" id="CP042469">
    <property type="protein sequence ID" value="QOX65952.1"/>
    <property type="molecule type" value="Genomic_DNA"/>
</dbReference>
<dbReference type="Proteomes" id="UP000594014">
    <property type="component" value="Chromosome"/>
</dbReference>
<evidence type="ECO:0000313" key="1">
    <source>
        <dbReference type="EMBL" id="QOX65952.1"/>
    </source>
</evidence>
<sequence length="334" mass="38058">MRKGFELSGYRKSLVEDFICESRAMTIVVDEILSVAKYDCNVLITGDTGVGKEKVASIIQKNSNRRMQPFIKINCAAISDNLIESEFFGYEKGSFTGANATGKKGYFELADNGIIFLDEIGELPPDLQAKLLRVIQDGEFYRVGGTEPIKTNVRIISATNRDLEKLIEEKKFRRDLYYRLNVFPIRVPDLNERRAEIPALVEYFMGKYTEKFGMKRSIAEDALAYLKECSWPGNIRELENVVQRLLISCKGEVITVLDVMKELHADLFDKISVNYDEPAFEDAEKINLDDMVDNFEKNIIQYACEKHGSTRKAAKAIGISQTQLVRKKNKYNIP</sequence>
<keyword evidence="2" id="KW-1185">Reference proteome</keyword>
<protein>
    <submittedName>
        <fullName evidence="1">Sigma-54-dependent Fis family transcriptional regulator</fullName>
    </submittedName>
</protein>
<organism evidence="1 2">
    <name type="scientific">Anoxybacterium hadale</name>
    <dbReference type="NCBI Taxonomy" id="3408580"/>
    <lineage>
        <taxon>Bacteria</taxon>
        <taxon>Bacillati</taxon>
        <taxon>Bacillota</taxon>
        <taxon>Clostridia</taxon>
        <taxon>Peptostreptococcales</taxon>
        <taxon>Anaerovoracaceae</taxon>
        <taxon>Anoxybacterium</taxon>
    </lineage>
</organism>